<dbReference type="InterPro" id="IPR036388">
    <property type="entry name" value="WH-like_DNA-bd_sf"/>
</dbReference>
<dbReference type="PRINTS" id="PR00035">
    <property type="entry name" value="HTHGNTR"/>
</dbReference>
<dbReference type="InterPro" id="IPR000524">
    <property type="entry name" value="Tscrpt_reg_HTH_GntR"/>
</dbReference>
<dbReference type="GO" id="GO:0003677">
    <property type="term" value="F:DNA binding"/>
    <property type="evidence" value="ECO:0007669"/>
    <property type="project" value="UniProtKB-KW"/>
</dbReference>
<keyword evidence="3" id="KW-0804">Transcription</keyword>
<dbReference type="Proteomes" id="UP000284057">
    <property type="component" value="Unassembled WGS sequence"/>
</dbReference>
<evidence type="ECO:0000256" key="4">
    <source>
        <dbReference type="SAM" id="MobiDB-lite"/>
    </source>
</evidence>
<dbReference type="SUPFAM" id="SSF64288">
    <property type="entry name" value="Chorismate lyase-like"/>
    <property type="match status" value="1"/>
</dbReference>
<dbReference type="GO" id="GO:0045892">
    <property type="term" value="P:negative regulation of DNA-templated transcription"/>
    <property type="evidence" value="ECO:0007669"/>
    <property type="project" value="TreeGrafter"/>
</dbReference>
<evidence type="ECO:0000313" key="7">
    <source>
        <dbReference type="Proteomes" id="UP000284057"/>
    </source>
</evidence>
<reference evidence="6 7" key="1">
    <citation type="submission" date="2018-09" db="EMBL/GenBank/DDBJ databases">
        <title>Isolation, diversity and antifungal activity of actinobacteria from wheat.</title>
        <authorList>
            <person name="Han C."/>
        </authorList>
    </citation>
    <scope>NUCLEOTIDE SEQUENCE [LARGE SCALE GENOMIC DNA]</scope>
    <source>
        <strain evidence="6 7">NEAU-YY265</strain>
    </source>
</reference>
<dbReference type="RefSeq" id="WP_119663515.1">
    <property type="nucleotide sequence ID" value="NZ_QUAL01000441.1"/>
</dbReference>
<sequence length="238" mass="26438">MTDARNADHKSGRVRSHLERLIDDGLQPHDKLPTERQLADELGVSRMTVRHALNALEADRRVYRVHGSGTFVAEPTIDKTIRLTSFTEDMIERGMKPGTRVIDVGTEYAGATVGSKLNLSPAATVVRIRRVRLADGAPVCLETVHLDAARVEGLLDRELSGSLYELLASHYGTIVSKAEQRIAATVLEPGDAELLDVAPFSAALVVERRTTDQHLRPVEFTRSLYRADRYSFLIDIER</sequence>
<protein>
    <submittedName>
        <fullName evidence="6">GntR family transcriptional regulator</fullName>
    </submittedName>
</protein>
<dbReference type="EMBL" id="QUAL01000441">
    <property type="protein sequence ID" value="RIQ10832.1"/>
    <property type="molecule type" value="Genomic_DNA"/>
</dbReference>
<name>A0A418KFX7_9ACTN</name>
<dbReference type="Gene3D" id="3.40.1410.10">
    <property type="entry name" value="Chorismate lyase-like"/>
    <property type="match status" value="1"/>
</dbReference>
<evidence type="ECO:0000256" key="3">
    <source>
        <dbReference type="ARBA" id="ARBA00023163"/>
    </source>
</evidence>
<dbReference type="InterPro" id="IPR036390">
    <property type="entry name" value="WH_DNA-bd_sf"/>
</dbReference>
<dbReference type="InterPro" id="IPR028978">
    <property type="entry name" value="Chorismate_lyase_/UTRA_dom_sf"/>
</dbReference>
<keyword evidence="2" id="KW-0238">DNA-binding</keyword>
<dbReference type="Gene3D" id="1.10.10.10">
    <property type="entry name" value="Winged helix-like DNA-binding domain superfamily/Winged helix DNA-binding domain"/>
    <property type="match status" value="1"/>
</dbReference>
<dbReference type="OrthoDB" id="3194402at2"/>
<evidence type="ECO:0000256" key="2">
    <source>
        <dbReference type="ARBA" id="ARBA00023125"/>
    </source>
</evidence>
<dbReference type="InterPro" id="IPR050679">
    <property type="entry name" value="Bact_HTH_transcr_reg"/>
</dbReference>
<comment type="caution">
    <text evidence="6">The sequence shown here is derived from an EMBL/GenBank/DDBJ whole genome shotgun (WGS) entry which is preliminary data.</text>
</comment>
<keyword evidence="7" id="KW-1185">Reference proteome</keyword>
<dbReference type="PROSITE" id="PS50949">
    <property type="entry name" value="HTH_GNTR"/>
    <property type="match status" value="1"/>
</dbReference>
<dbReference type="AlphaFoldDB" id="A0A418KFX7"/>
<dbReference type="PANTHER" id="PTHR44846">
    <property type="entry name" value="MANNOSYL-D-GLYCERATE TRANSPORT/METABOLISM SYSTEM REPRESSOR MNGR-RELATED"/>
    <property type="match status" value="1"/>
</dbReference>
<evidence type="ECO:0000313" key="6">
    <source>
        <dbReference type="EMBL" id="RIQ10832.1"/>
    </source>
</evidence>
<dbReference type="Pfam" id="PF00392">
    <property type="entry name" value="GntR"/>
    <property type="match status" value="1"/>
</dbReference>
<feature type="region of interest" description="Disordered" evidence="4">
    <location>
        <begin position="1"/>
        <end position="21"/>
    </location>
</feature>
<dbReference type="SMART" id="SM00345">
    <property type="entry name" value="HTH_GNTR"/>
    <property type="match status" value="1"/>
</dbReference>
<evidence type="ECO:0000256" key="1">
    <source>
        <dbReference type="ARBA" id="ARBA00023015"/>
    </source>
</evidence>
<feature type="domain" description="HTH gntR-type" evidence="5">
    <location>
        <begin position="8"/>
        <end position="75"/>
    </location>
</feature>
<organism evidence="6 7">
    <name type="scientific">Jiangella rhizosphaerae</name>
    <dbReference type="NCBI Taxonomy" id="2293569"/>
    <lineage>
        <taxon>Bacteria</taxon>
        <taxon>Bacillati</taxon>
        <taxon>Actinomycetota</taxon>
        <taxon>Actinomycetes</taxon>
        <taxon>Jiangellales</taxon>
        <taxon>Jiangellaceae</taxon>
        <taxon>Jiangella</taxon>
    </lineage>
</organism>
<dbReference type="PANTHER" id="PTHR44846:SF1">
    <property type="entry name" value="MANNOSYL-D-GLYCERATE TRANSPORT_METABOLISM SYSTEM REPRESSOR MNGR-RELATED"/>
    <property type="match status" value="1"/>
</dbReference>
<proteinExistence type="predicted"/>
<accession>A0A418KFX7</accession>
<dbReference type="SMART" id="SM00866">
    <property type="entry name" value="UTRA"/>
    <property type="match status" value="1"/>
</dbReference>
<evidence type="ECO:0000259" key="5">
    <source>
        <dbReference type="PROSITE" id="PS50949"/>
    </source>
</evidence>
<dbReference type="Pfam" id="PF07702">
    <property type="entry name" value="UTRA"/>
    <property type="match status" value="1"/>
</dbReference>
<gene>
    <name evidence="6" type="ORF">DY240_31080</name>
</gene>
<dbReference type="GO" id="GO:0003700">
    <property type="term" value="F:DNA-binding transcription factor activity"/>
    <property type="evidence" value="ECO:0007669"/>
    <property type="project" value="InterPro"/>
</dbReference>
<dbReference type="CDD" id="cd07377">
    <property type="entry name" value="WHTH_GntR"/>
    <property type="match status" value="1"/>
</dbReference>
<dbReference type="SUPFAM" id="SSF46785">
    <property type="entry name" value="Winged helix' DNA-binding domain"/>
    <property type="match status" value="1"/>
</dbReference>
<dbReference type="InterPro" id="IPR011663">
    <property type="entry name" value="UTRA"/>
</dbReference>
<keyword evidence="1" id="KW-0805">Transcription regulation</keyword>